<keyword evidence="9" id="KW-1185">Reference proteome</keyword>
<reference evidence="10" key="1">
    <citation type="submission" date="2024-02" db="UniProtKB">
        <authorList>
            <consortium name="WormBaseParasite"/>
        </authorList>
    </citation>
    <scope>IDENTIFICATION</scope>
</reference>
<evidence type="ECO:0000256" key="2">
    <source>
        <dbReference type="ARBA" id="ARBA00007675"/>
    </source>
</evidence>
<dbReference type="InterPro" id="IPR009083">
    <property type="entry name" value="TFIIA_a-hlx"/>
</dbReference>
<evidence type="ECO:0000256" key="5">
    <source>
        <dbReference type="ARBA" id="ARBA00023242"/>
    </source>
</evidence>
<evidence type="ECO:0000259" key="7">
    <source>
        <dbReference type="Pfam" id="PF02268"/>
    </source>
</evidence>
<evidence type="ECO:0000256" key="4">
    <source>
        <dbReference type="ARBA" id="ARBA00023163"/>
    </source>
</evidence>
<sequence length="124" mass="14531">MNTSCEIYRETTLGTALQGVLENYVNDGRINEEIHKKMLKAFDTRMEEALHNNGRFKANFHAQTLVTYRLSEDVWRLVLKNVTFSDQSHWFDSYIPPLDRLLVVAIDGRDATSHTRRRPRGHRE</sequence>
<comment type="similarity">
    <text evidence="2 6">Belongs to the TFIIA subunit 2 family.</text>
</comment>
<dbReference type="Gene3D" id="2.30.18.10">
    <property type="entry name" value="Transcription factor IIA (TFIIA), beta-barrel domain"/>
    <property type="match status" value="1"/>
</dbReference>
<dbReference type="WBParaSite" id="MBELARI_LOCUS21095">
    <property type="protein sequence ID" value="MBELARI_LOCUS21095"/>
    <property type="gene ID" value="MBELARI_LOCUS21095"/>
</dbReference>
<keyword evidence="4 6" id="KW-0804">Transcription</keyword>
<keyword evidence="3 6" id="KW-0805">Transcription regulation</keyword>
<dbReference type="GO" id="GO:0006367">
    <property type="term" value="P:transcription initiation at RNA polymerase II promoter"/>
    <property type="evidence" value="ECO:0007669"/>
    <property type="project" value="InterPro"/>
</dbReference>
<feature type="domain" description="Transcription initiation factor IIA gamma subunit C-terminal" evidence="8">
    <location>
        <begin position="65"/>
        <end position="107"/>
    </location>
</feature>
<dbReference type="Pfam" id="PF02751">
    <property type="entry name" value="TFIIA_gamma_C"/>
    <property type="match status" value="1"/>
</dbReference>
<evidence type="ECO:0000256" key="1">
    <source>
        <dbReference type="ARBA" id="ARBA00004123"/>
    </source>
</evidence>
<dbReference type="SUPFAM" id="SSF50784">
    <property type="entry name" value="Transcription factor IIA (TFIIA), beta-barrel domain"/>
    <property type="match status" value="1"/>
</dbReference>
<organism evidence="9 10">
    <name type="scientific">Mesorhabditis belari</name>
    <dbReference type="NCBI Taxonomy" id="2138241"/>
    <lineage>
        <taxon>Eukaryota</taxon>
        <taxon>Metazoa</taxon>
        <taxon>Ecdysozoa</taxon>
        <taxon>Nematoda</taxon>
        <taxon>Chromadorea</taxon>
        <taxon>Rhabditida</taxon>
        <taxon>Rhabditina</taxon>
        <taxon>Rhabditomorpha</taxon>
        <taxon>Rhabditoidea</taxon>
        <taxon>Rhabditidae</taxon>
        <taxon>Mesorhabditinae</taxon>
        <taxon>Mesorhabditis</taxon>
    </lineage>
</organism>
<evidence type="ECO:0000259" key="8">
    <source>
        <dbReference type="Pfam" id="PF02751"/>
    </source>
</evidence>
<proteinExistence type="inferred from homology"/>
<dbReference type="InterPro" id="IPR003194">
    <property type="entry name" value="TFIIA_gsu"/>
</dbReference>
<dbReference type="SUPFAM" id="SSF47396">
    <property type="entry name" value="Transcription factor IIA (TFIIA), alpha-helical domain"/>
    <property type="match status" value="1"/>
</dbReference>
<dbReference type="InterPro" id="IPR015872">
    <property type="entry name" value="TFIIA_gsu_N"/>
</dbReference>
<evidence type="ECO:0000313" key="10">
    <source>
        <dbReference type="WBParaSite" id="MBELARI_LOCUS21095"/>
    </source>
</evidence>
<evidence type="ECO:0000256" key="6">
    <source>
        <dbReference type="PIRNR" id="PIRNR009415"/>
    </source>
</evidence>
<name>A0AAF3F3J5_9BILA</name>
<protein>
    <recommendedName>
        <fullName evidence="6">Transcription initiation factor IIA subunit 2</fullName>
    </recommendedName>
</protein>
<evidence type="ECO:0000313" key="9">
    <source>
        <dbReference type="Proteomes" id="UP000887575"/>
    </source>
</evidence>
<comment type="function">
    <text evidence="6">TFIIA is a component of the transcription machinery of RNA polymerase II and plays an important role in transcriptional activation.</text>
</comment>
<dbReference type="InterPro" id="IPR009088">
    <property type="entry name" value="TFIIA_b-brl"/>
</dbReference>
<dbReference type="Gene3D" id="1.10.287.190">
    <property type="entry name" value="Transcription factor IIA gamma subunit, alpha-helical domain"/>
    <property type="match status" value="1"/>
</dbReference>
<dbReference type="PANTHER" id="PTHR10966">
    <property type="entry name" value="TRANSCRIPTION INITIATION FACTOR IIA SUBUNIT 2"/>
    <property type="match status" value="1"/>
</dbReference>
<dbReference type="AlphaFoldDB" id="A0AAF3F3J5"/>
<dbReference type="PIRSF" id="PIRSF009415">
    <property type="entry name" value="Hum_TFIIA_gamma"/>
    <property type="match status" value="1"/>
</dbReference>
<keyword evidence="5 6" id="KW-0539">Nucleus</keyword>
<dbReference type="Proteomes" id="UP000887575">
    <property type="component" value="Unassembled WGS sequence"/>
</dbReference>
<dbReference type="InterPro" id="IPR015871">
    <property type="entry name" value="TFIIA_gsu_C"/>
</dbReference>
<dbReference type="Pfam" id="PF02268">
    <property type="entry name" value="TFIIA_gamma_N"/>
    <property type="match status" value="1"/>
</dbReference>
<dbReference type="GO" id="GO:0005672">
    <property type="term" value="C:transcription factor TFIIA complex"/>
    <property type="evidence" value="ECO:0007669"/>
    <property type="project" value="InterPro"/>
</dbReference>
<comment type="subcellular location">
    <subcellularLocation>
        <location evidence="1 6">Nucleus</location>
    </subcellularLocation>
</comment>
<feature type="domain" description="Transcription initiation factor IIA gamma subunit N-terminal" evidence="7">
    <location>
        <begin position="5"/>
        <end position="50"/>
    </location>
</feature>
<accession>A0AAF3F3J5</accession>
<evidence type="ECO:0000256" key="3">
    <source>
        <dbReference type="ARBA" id="ARBA00023015"/>
    </source>
</evidence>